<keyword evidence="2" id="KW-1185">Reference proteome</keyword>
<accession>G4Z6L6</accession>
<name>G4Z6L6_PHYSP</name>
<sequence length="760" mass="82849">MGREKLEEAIAVVAAKLEESLDSPTEDVLDQGLSLFEEVETYLTHSVYDSDSESKPDTNIVVLGTTGTGKSTIVSFLFGEGRMLVHHETPFSRVLVSDPPLHGVSIRSGCDSTTLLPICNHVKLGEEVIAAWDMPGSRDTRGPFVELLVHFIFKWMLVDDKTLRFIIVSPPLHEHPQIASLQNTINGSLIRPENAVIVYTKCSWDFDPGSTSFALPAPVQSDEEGHDYSAQYQEEKSEILTALTKLRSDSVNFEDPLPDAAQRLLDKFKESSVAFARDKISKCFLKVYDWKAYRGSLDEMENTLDALKTTEKLSLEAVLVLISRLIPTKDGHVHSDDDITQASRRLHHVGILVGTAHHNLSRSTRRQCAKWRPDAISALENAKEKLVGLRNDVKAYHRSENAFHLRLSEEQAAIEKFVKKREMAIDGVDTIPNVILIGFASLEVDLGLEMWANVALVSPSIQVTTERVFDLSAVGQAPSAEKCNDVAGQDGIHGEPGLPGGNLAVVCDNLTDEKQMLRASLSSGQRGGDAQHGGDGISGADSRYDKNAFLDAINAEIDRGLLFETDKELPRNLEGGLRLIRFEEVDSPLGGIFYGSPGRKDLTITRESDVGSLRNPAGSGGRGGFGGKGGVIVIRSARDVWGGAGLVGGHQGLDGIGGAVSRDGFSSPRFTATIQQWYYRGGWFSSPWPTPKIKAIAEPVPLEDQSKFIHAKPAMGEGAGAFDNTGLGLGFVRTTYEGHHSQLASAFCNCDFSDLMVKWE</sequence>
<dbReference type="OMA" id="WLNEECR"/>
<dbReference type="InterPro" id="IPR027417">
    <property type="entry name" value="P-loop_NTPase"/>
</dbReference>
<dbReference type="RefSeq" id="XP_009522303.1">
    <property type="nucleotide sequence ID" value="XM_009524008.1"/>
</dbReference>
<dbReference type="GeneID" id="20643515"/>
<dbReference type="EMBL" id="JH159153">
    <property type="protein sequence ID" value="EGZ19586.1"/>
    <property type="molecule type" value="Genomic_DNA"/>
</dbReference>
<dbReference type="SUPFAM" id="SSF52540">
    <property type="entry name" value="P-loop containing nucleoside triphosphate hydrolases"/>
    <property type="match status" value="1"/>
</dbReference>
<dbReference type="Proteomes" id="UP000002640">
    <property type="component" value="Unassembled WGS sequence"/>
</dbReference>
<proteinExistence type="predicted"/>
<dbReference type="Gene3D" id="3.40.50.300">
    <property type="entry name" value="P-loop containing nucleotide triphosphate hydrolases"/>
    <property type="match status" value="1"/>
</dbReference>
<organism evidence="1 2">
    <name type="scientific">Phytophthora sojae (strain P6497)</name>
    <name type="common">Soybean stem and root rot agent</name>
    <name type="synonym">Phytophthora megasperma f. sp. glycines</name>
    <dbReference type="NCBI Taxonomy" id="1094619"/>
    <lineage>
        <taxon>Eukaryota</taxon>
        <taxon>Sar</taxon>
        <taxon>Stramenopiles</taxon>
        <taxon>Oomycota</taxon>
        <taxon>Peronosporomycetes</taxon>
        <taxon>Peronosporales</taxon>
        <taxon>Peronosporaceae</taxon>
        <taxon>Phytophthora</taxon>
    </lineage>
</organism>
<gene>
    <name evidence="1" type="ORF">PHYSODRAFT_312701</name>
</gene>
<evidence type="ECO:0000313" key="2">
    <source>
        <dbReference type="Proteomes" id="UP000002640"/>
    </source>
</evidence>
<dbReference type="KEGG" id="psoj:PHYSODRAFT_312701"/>
<protein>
    <submittedName>
        <fullName evidence="1">Uncharacterized protein</fullName>
    </submittedName>
</protein>
<reference evidence="1 2" key="1">
    <citation type="journal article" date="2006" name="Science">
        <title>Phytophthora genome sequences uncover evolutionary origins and mechanisms of pathogenesis.</title>
        <authorList>
            <person name="Tyler B.M."/>
            <person name="Tripathy S."/>
            <person name="Zhang X."/>
            <person name="Dehal P."/>
            <person name="Jiang R.H."/>
            <person name="Aerts A."/>
            <person name="Arredondo F.D."/>
            <person name="Baxter L."/>
            <person name="Bensasson D."/>
            <person name="Beynon J.L."/>
            <person name="Chapman J."/>
            <person name="Damasceno C.M."/>
            <person name="Dorrance A.E."/>
            <person name="Dou D."/>
            <person name="Dickerman A.W."/>
            <person name="Dubchak I.L."/>
            <person name="Garbelotto M."/>
            <person name="Gijzen M."/>
            <person name="Gordon S.G."/>
            <person name="Govers F."/>
            <person name="Grunwald N.J."/>
            <person name="Huang W."/>
            <person name="Ivors K.L."/>
            <person name="Jones R.W."/>
            <person name="Kamoun S."/>
            <person name="Krampis K."/>
            <person name="Lamour K.H."/>
            <person name="Lee M.K."/>
            <person name="McDonald W.H."/>
            <person name="Medina M."/>
            <person name="Meijer H.J."/>
            <person name="Nordberg E.K."/>
            <person name="Maclean D.J."/>
            <person name="Ospina-Giraldo M.D."/>
            <person name="Morris P.F."/>
            <person name="Phuntumart V."/>
            <person name="Putnam N.H."/>
            <person name="Rash S."/>
            <person name="Rose J.K."/>
            <person name="Sakihama Y."/>
            <person name="Salamov A.A."/>
            <person name="Savidor A."/>
            <person name="Scheuring C.F."/>
            <person name="Smith B.M."/>
            <person name="Sobral B.W."/>
            <person name="Terry A."/>
            <person name="Torto-Alalibo T.A."/>
            <person name="Win J."/>
            <person name="Xu Z."/>
            <person name="Zhang H."/>
            <person name="Grigoriev I.V."/>
            <person name="Rokhsar D.S."/>
            <person name="Boore J.L."/>
        </authorList>
    </citation>
    <scope>NUCLEOTIDE SEQUENCE [LARGE SCALE GENOMIC DNA]</scope>
    <source>
        <strain evidence="1 2">P6497</strain>
    </source>
</reference>
<dbReference type="InParanoid" id="G4Z6L6"/>
<evidence type="ECO:0000313" key="1">
    <source>
        <dbReference type="EMBL" id="EGZ19586.1"/>
    </source>
</evidence>
<dbReference type="AlphaFoldDB" id="G4Z6L6"/>